<dbReference type="RefSeq" id="WP_027274139.1">
    <property type="nucleotide sequence ID" value="NZ_BRLH01000002.1"/>
</dbReference>
<dbReference type="PANTHER" id="PTHR11749">
    <property type="entry name" value="RIBULOSE-5-PHOSPHATE-3-EPIMERASE"/>
    <property type="match status" value="1"/>
</dbReference>
<dbReference type="InterPro" id="IPR011060">
    <property type="entry name" value="RibuloseP-bd_barrel"/>
</dbReference>
<dbReference type="GO" id="GO:0046872">
    <property type="term" value="F:metal ion binding"/>
    <property type="evidence" value="ECO:0007669"/>
    <property type="project" value="UniProtKB-KW"/>
</dbReference>
<keyword evidence="4" id="KW-1185">Reference proteome</keyword>
<evidence type="ECO:0000256" key="1">
    <source>
        <dbReference type="ARBA" id="ARBA00022723"/>
    </source>
</evidence>
<dbReference type="CDD" id="cd00429">
    <property type="entry name" value="RPE"/>
    <property type="match status" value="1"/>
</dbReference>
<comment type="caution">
    <text evidence="3">The sequence shown here is derived from an EMBL/GenBank/DDBJ whole genome shotgun (WGS) entry which is preliminary data.</text>
</comment>
<name>A0AAV5MZU0_9GAMM</name>
<gene>
    <name evidence="3" type="ORF">SOASR030_13220</name>
</gene>
<dbReference type="InterPro" id="IPR013785">
    <property type="entry name" value="Aldolase_TIM"/>
</dbReference>
<keyword evidence="1" id="KW-0479">Metal-binding</keyword>
<dbReference type="AlphaFoldDB" id="A0AAV5MZU0"/>
<dbReference type="SUPFAM" id="SSF51366">
    <property type="entry name" value="Ribulose-phoshate binding barrel"/>
    <property type="match status" value="1"/>
</dbReference>
<dbReference type="Proteomes" id="UP001058124">
    <property type="component" value="Unassembled WGS sequence"/>
</dbReference>
<dbReference type="GO" id="GO:0016857">
    <property type="term" value="F:racemase and epimerase activity, acting on carbohydrates and derivatives"/>
    <property type="evidence" value="ECO:0007669"/>
    <property type="project" value="InterPro"/>
</dbReference>
<evidence type="ECO:0000313" key="3">
    <source>
        <dbReference type="EMBL" id="GKX55210.1"/>
    </source>
</evidence>
<organism evidence="3 4">
    <name type="scientific">Leminorella grimontii</name>
    <dbReference type="NCBI Taxonomy" id="82981"/>
    <lineage>
        <taxon>Bacteria</taxon>
        <taxon>Pseudomonadati</taxon>
        <taxon>Pseudomonadota</taxon>
        <taxon>Gammaproteobacteria</taxon>
        <taxon>Enterobacterales</taxon>
        <taxon>Budviciaceae</taxon>
        <taxon>Leminorella</taxon>
    </lineage>
</organism>
<dbReference type="InterPro" id="IPR000056">
    <property type="entry name" value="Ribul_P_3_epim-like"/>
</dbReference>
<reference evidence="3" key="1">
    <citation type="submission" date="2022-06" db="EMBL/GenBank/DDBJ databases">
        <title>Draft genome sequences of Leminorella grimontii str. JCM5902.</title>
        <authorList>
            <person name="Wakabayashi Y."/>
            <person name="Kojima K."/>
        </authorList>
    </citation>
    <scope>NUCLEOTIDE SEQUENCE</scope>
    <source>
        <strain evidence="3">JCM 5902</strain>
    </source>
</reference>
<accession>A0AAV5MZU0</accession>
<keyword evidence="2" id="KW-0413">Isomerase</keyword>
<dbReference type="Pfam" id="PF00834">
    <property type="entry name" value="Ribul_P_3_epim"/>
    <property type="match status" value="1"/>
</dbReference>
<dbReference type="Gene3D" id="3.20.20.70">
    <property type="entry name" value="Aldolase class I"/>
    <property type="match status" value="1"/>
</dbReference>
<evidence type="ECO:0000256" key="2">
    <source>
        <dbReference type="ARBA" id="ARBA00023235"/>
    </source>
</evidence>
<dbReference type="GO" id="GO:0005975">
    <property type="term" value="P:carbohydrate metabolic process"/>
    <property type="evidence" value="ECO:0007669"/>
    <property type="project" value="InterPro"/>
</dbReference>
<proteinExistence type="predicted"/>
<evidence type="ECO:0000313" key="4">
    <source>
        <dbReference type="Proteomes" id="UP001058124"/>
    </source>
</evidence>
<protein>
    <submittedName>
        <fullName evidence="3">Epimerase</fullName>
    </submittedName>
</protein>
<sequence length="216" mass="23694">MSVVYIHPSLASANHLALGEEIRLLCGSEIASLHLDIEDSSFIRNITFGLKTATQISAASCWPLSVHLMVADPFPWVTWLAPLRPKWIFAHAETLNNPSEILTATRKIGAKAGLAFNPATPLAPYDYLANRLDSVMIMTSEPDGEKLAFNERLVHKVAQAASIFTTSEIWADGGITLPSAKMLLTAGARHLVLGRAIFSANDYPRRIDQFREIANE</sequence>
<dbReference type="PROSITE" id="PS01085">
    <property type="entry name" value="RIBUL_P_3_EPIMER_1"/>
    <property type="match status" value="1"/>
</dbReference>
<dbReference type="EMBL" id="BRLH01000002">
    <property type="protein sequence ID" value="GKX55210.1"/>
    <property type="molecule type" value="Genomic_DNA"/>
</dbReference>